<evidence type="ECO:0007829" key="3">
    <source>
        <dbReference type="PDB" id="8BBT"/>
    </source>
</evidence>
<dbReference type="PDB" id="8BCL">
    <property type="method" value="X-ray"/>
    <property type="resolution" value="2.80 A"/>
    <property type="chains" value="A=1-241"/>
</dbReference>
<keyword evidence="2" id="KW-1185">Reference proteome</keyword>
<feature type="binding site" evidence="3 4">
    <location>
        <position position="140"/>
    </location>
    <ligand>
        <name>Ca(2+)</name>
        <dbReference type="ChEBI" id="CHEBI:29108"/>
    </ligand>
</feature>
<keyword evidence="3 4" id="KW-0106">Calcium</keyword>
<dbReference type="Proteomes" id="UP000201058">
    <property type="component" value="Segment"/>
</dbReference>
<dbReference type="PDB" id="8BC5">
    <property type="method" value="X-ray"/>
    <property type="resolution" value="1.91 A"/>
    <property type="chains" value="A=1-241"/>
</dbReference>
<feature type="binding site" evidence="3 4">
    <location>
        <position position="148"/>
    </location>
    <ligand>
        <name>Ca(2+)</name>
        <dbReference type="ChEBI" id="CHEBI:29108"/>
    </ligand>
</feature>
<gene>
    <name evidence="1" type="primary">mOBp</name>
    <name evidence="1" type="ORF">TONV_059</name>
</gene>
<protein>
    <submittedName>
        <fullName evidence="1">MOBP</fullName>
    </submittedName>
</protein>
<organism evidence="1 2">
    <name type="scientific">Tipula oleracea nudivirus</name>
    <dbReference type="NCBI Taxonomy" id="1546257"/>
    <lineage>
        <taxon>Viruses</taxon>
        <taxon>Viruses incertae sedis</taxon>
        <taxon>Naldaviricetes</taxon>
        <taxon>Lefavirales</taxon>
        <taxon>Nudiviridae</taxon>
        <taxon>Deltanudivirus</taxon>
        <taxon>Deltanudivirus tipoleraceae</taxon>
    </lineage>
</organism>
<evidence type="ECO:0000313" key="2">
    <source>
        <dbReference type="Proteomes" id="UP000201058"/>
    </source>
</evidence>
<feature type="disulfide bond" evidence="3 4">
    <location>
        <begin position="119"/>
        <end position="179"/>
    </location>
</feature>
<dbReference type="GeneID" id="22921773"/>
<reference evidence="3 4" key="2">
    <citation type="journal article" date="2023" name="Nat. Commun.">
        <title>Atomic structure of a nudivirus occlusion body protein determined from a 70-year-old crystal sample.</title>
        <authorList>
            <person name="Keown J.R."/>
            <person name="Crawshaw A.D."/>
            <person name="Trincao J."/>
            <person name="Carrique L."/>
            <person name="Gildea R.J."/>
            <person name="Horrell S."/>
            <person name="Warren A.J."/>
            <person name="Axford D."/>
            <person name="Owen R."/>
            <person name="Evans G."/>
            <person name="Bezier A."/>
            <person name="Metcalf P."/>
            <person name="Grimes J.M."/>
        </authorList>
    </citation>
    <scope>X-RAY CRYSTALLOGRAPHY (1.69 ANGSTROMS) IN COMPLEX WITH CA(2+)</scope>
    <scope>DISULFIDE BONDS</scope>
</reference>
<dbReference type="SMR" id="A0A0B4VFQ3"/>
<sequence length="241" mass="27355">MGYLCNDYGYEPNVDYPNASHAGLYDRSKQPYVDTAIGPKTTIQFDHVFIKSDFKTWLAHNQDEAILLIRLYELGLLLQGRSDSFLEFYNNTTYITRTDSKQPFLNKYGKLVDTTSVTCLDIFLSVVLFALNQIDSLICDFKNTPWINLSKEHKKIYELVRGIFGICYGEKDYNRFEYCPFDANSTASALNVNATLNAKKTIELITCGLIRALIAYANLVTAFSADKTALLHEILLTKVCC</sequence>
<evidence type="ECO:0000313" key="1">
    <source>
        <dbReference type="EMBL" id="AJD20119.1"/>
    </source>
</evidence>
<dbReference type="RefSeq" id="YP_009116706.1">
    <property type="nucleotide sequence ID" value="NC_026242.1"/>
</dbReference>
<keyword evidence="3 4" id="KW-0002">3D-structure</keyword>
<dbReference type="Pfam" id="PF24177">
    <property type="entry name" value="NV_polyhedrin"/>
    <property type="match status" value="1"/>
</dbReference>
<dbReference type="PDB" id="8BCK">
    <property type="method" value="X-ray"/>
    <property type="resolution" value="1.96 A"/>
    <property type="chains" value="A=1-241"/>
</dbReference>
<reference evidence="1 2" key="1">
    <citation type="journal article" date="2015" name="J. Virol.">
        <title>The genome of the nucleopolyhedrosis-causing virus from Tipula oleracea sheds new light on the Nudiviridae family.</title>
        <authorList>
            <person name="Bezier A."/>
            <person name="Theze J."/>
            <person name="Gavory F."/>
            <person name="Gaillard J."/>
            <person name="Poulain J."/>
            <person name="Drezen J.M."/>
            <person name="Herniou E.A."/>
        </authorList>
    </citation>
    <scope>NUCLEOTIDE SEQUENCE [LARGE SCALE GENOMIC DNA]</scope>
    <source>
        <strain evidence="1">35</strain>
    </source>
</reference>
<feature type="binding site" evidence="3 4">
    <location>
        <position position="143"/>
    </location>
    <ligand>
        <name>Ca(2+)</name>
        <dbReference type="ChEBI" id="CHEBI:29108"/>
    </ligand>
</feature>
<dbReference type="EMBL" id="KM610234">
    <property type="protein sequence ID" value="AJD20119.1"/>
    <property type="molecule type" value="Genomic_DNA"/>
</dbReference>
<feature type="disulfide bond" evidence="3">
    <location>
        <begin position="5"/>
        <end position="167"/>
    </location>
</feature>
<dbReference type="PDB" id="8BBT">
    <property type="method" value="X-ray"/>
    <property type="resolution" value="1.69 A"/>
    <property type="chains" value="A=1-241"/>
</dbReference>
<dbReference type="KEGG" id="vg:22921773"/>
<dbReference type="GO" id="GO:0046872">
    <property type="term" value="F:metal ion binding"/>
    <property type="evidence" value="ECO:0007669"/>
    <property type="project" value="UniProtKB-KW"/>
</dbReference>
<keyword evidence="3 4" id="KW-0479">Metal-binding</keyword>
<name>A0A0B4VFQ3_9VIRU</name>
<accession>A0A0B4VFQ3</accession>
<evidence type="ECO:0007829" key="4">
    <source>
        <dbReference type="PDB" id="8BC5"/>
    </source>
</evidence>
<proteinExistence type="evidence at protein level"/>